<dbReference type="OrthoDB" id="2758014at2759"/>
<evidence type="ECO:0000313" key="3">
    <source>
        <dbReference type="EMBL" id="OSC98647.1"/>
    </source>
</evidence>
<dbReference type="InterPro" id="IPR036047">
    <property type="entry name" value="F-box-like_dom_sf"/>
</dbReference>
<dbReference type="PROSITE" id="PS50181">
    <property type="entry name" value="FBOX"/>
    <property type="match status" value="1"/>
</dbReference>
<protein>
    <recommendedName>
        <fullName evidence="2">F-box domain-containing protein</fullName>
    </recommendedName>
</protein>
<evidence type="ECO:0000259" key="2">
    <source>
        <dbReference type="PROSITE" id="PS50181"/>
    </source>
</evidence>
<dbReference type="STRING" id="1353009.A0A1Y2IC31"/>
<keyword evidence="4" id="KW-1185">Reference proteome</keyword>
<dbReference type="Gene3D" id="1.20.1280.50">
    <property type="match status" value="1"/>
</dbReference>
<dbReference type="CDD" id="cd09917">
    <property type="entry name" value="F-box_SF"/>
    <property type="match status" value="1"/>
</dbReference>
<organism evidence="3 4">
    <name type="scientific">Trametes coccinea (strain BRFM310)</name>
    <name type="common">Pycnoporus coccineus</name>
    <dbReference type="NCBI Taxonomy" id="1353009"/>
    <lineage>
        <taxon>Eukaryota</taxon>
        <taxon>Fungi</taxon>
        <taxon>Dikarya</taxon>
        <taxon>Basidiomycota</taxon>
        <taxon>Agaricomycotina</taxon>
        <taxon>Agaricomycetes</taxon>
        <taxon>Polyporales</taxon>
        <taxon>Polyporaceae</taxon>
        <taxon>Trametes</taxon>
    </lineage>
</organism>
<gene>
    <name evidence="3" type="ORF">PYCCODRAFT_980407</name>
</gene>
<dbReference type="EMBL" id="KZ084136">
    <property type="protein sequence ID" value="OSC98647.1"/>
    <property type="molecule type" value="Genomic_DNA"/>
</dbReference>
<dbReference type="SMART" id="SM00256">
    <property type="entry name" value="FBOX"/>
    <property type="match status" value="1"/>
</dbReference>
<sequence>MSAFYSTIFIPAYDHAREVENMRVTLARWNARAFGSKPHPPHVSYYDDIAGQPLCASFQNIQLNETQQSTGLSRFSALPEEVLSKILALLEPQDLLKMSRLSKSLRRKLMSRKSQPIWTSSLQNAPHDVPPCPPFMSEPHYVALLFAPTDCMGCGAPDSVHPSIALGYPSLALGWQLCPRCTSLKRSREPLQTCASATRLPRAPFVLQMVPLQCLSALSHGLSGMVWSPLGVLLLRARSEFVLDGIRPADHPANPSRSACGGRAAPPRQQSPRVRPGYSVFRWRGADLAHTTGLGELSLRKDTANDAVL</sequence>
<dbReference type="SUPFAM" id="SSF81383">
    <property type="entry name" value="F-box domain"/>
    <property type="match status" value="1"/>
</dbReference>
<dbReference type="AlphaFoldDB" id="A0A1Y2IC31"/>
<feature type="domain" description="F-box" evidence="2">
    <location>
        <begin position="72"/>
        <end position="121"/>
    </location>
</feature>
<dbReference type="Pfam" id="PF00646">
    <property type="entry name" value="F-box"/>
    <property type="match status" value="1"/>
</dbReference>
<name>A0A1Y2IC31_TRAC3</name>
<evidence type="ECO:0000313" key="4">
    <source>
        <dbReference type="Proteomes" id="UP000193067"/>
    </source>
</evidence>
<evidence type="ECO:0000256" key="1">
    <source>
        <dbReference type="SAM" id="MobiDB-lite"/>
    </source>
</evidence>
<proteinExistence type="predicted"/>
<dbReference type="Proteomes" id="UP000193067">
    <property type="component" value="Unassembled WGS sequence"/>
</dbReference>
<feature type="region of interest" description="Disordered" evidence="1">
    <location>
        <begin position="248"/>
        <end position="275"/>
    </location>
</feature>
<accession>A0A1Y2IC31</accession>
<dbReference type="InterPro" id="IPR001810">
    <property type="entry name" value="F-box_dom"/>
</dbReference>
<reference evidence="3 4" key="1">
    <citation type="journal article" date="2015" name="Biotechnol. Biofuels">
        <title>Enhanced degradation of softwood versus hardwood by the white-rot fungus Pycnoporus coccineus.</title>
        <authorList>
            <person name="Couturier M."/>
            <person name="Navarro D."/>
            <person name="Chevret D."/>
            <person name="Henrissat B."/>
            <person name="Piumi F."/>
            <person name="Ruiz-Duenas F.J."/>
            <person name="Martinez A.T."/>
            <person name="Grigoriev I.V."/>
            <person name="Riley R."/>
            <person name="Lipzen A."/>
            <person name="Berrin J.G."/>
            <person name="Master E.R."/>
            <person name="Rosso M.N."/>
        </authorList>
    </citation>
    <scope>NUCLEOTIDE SEQUENCE [LARGE SCALE GENOMIC DNA]</scope>
    <source>
        <strain evidence="3 4">BRFM310</strain>
    </source>
</reference>